<feature type="domain" description="HTH tetR-type" evidence="5">
    <location>
        <begin position="20"/>
        <end position="80"/>
    </location>
</feature>
<dbReference type="PRINTS" id="PR00455">
    <property type="entry name" value="HTHTETR"/>
</dbReference>
<dbReference type="Pfam" id="PF00440">
    <property type="entry name" value="TetR_N"/>
    <property type="match status" value="1"/>
</dbReference>
<evidence type="ECO:0000256" key="4">
    <source>
        <dbReference type="PROSITE-ProRule" id="PRU00335"/>
    </source>
</evidence>
<name>A0A1T3P4E5_9ACTN</name>
<dbReference type="InterPro" id="IPR009057">
    <property type="entry name" value="Homeodomain-like_sf"/>
</dbReference>
<dbReference type="InterPro" id="IPR001647">
    <property type="entry name" value="HTH_TetR"/>
</dbReference>
<dbReference type="AlphaFoldDB" id="A0A1T3P4E5"/>
<dbReference type="PANTHER" id="PTHR30055:SF148">
    <property type="entry name" value="TETR-FAMILY TRANSCRIPTIONAL REGULATOR"/>
    <property type="match status" value="1"/>
</dbReference>
<keyword evidence="2 4" id="KW-0238">DNA-binding</keyword>
<dbReference type="STRING" id="159449.B4N89_25365"/>
<keyword evidence="3" id="KW-0804">Transcription</keyword>
<dbReference type="EMBL" id="MWQN01000001">
    <property type="protein sequence ID" value="OPC83822.1"/>
    <property type="molecule type" value="Genomic_DNA"/>
</dbReference>
<reference evidence="6 7" key="1">
    <citation type="submission" date="2017-03" db="EMBL/GenBank/DDBJ databases">
        <title>Draft genome sequence of Streptomyces scabrisporus NF3, endophyte isolated from Amphipterygium adstringens.</title>
        <authorList>
            <person name="Vazquez M."/>
            <person name="Ceapa C.D."/>
            <person name="Rodriguez Luna D."/>
            <person name="Sanchez Esquivel S."/>
        </authorList>
    </citation>
    <scope>NUCLEOTIDE SEQUENCE [LARGE SCALE GENOMIC DNA]</scope>
    <source>
        <strain evidence="6 7">NF3</strain>
    </source>
</reference>
<dbReference type="SUPFAM" id="SSF46689">
    <property type="entry name" value="Homeodomain-like"/>
    <property type="match status" value="1"/>
</dbReference>
<evidence type="ECO:0000256" key="2">
    <source>
        <dbReference type="ARBA" id="ARBA00023125"/>
    </source>
</evidence>
<gene>
    <name evidence="6" type="ORF">B4N89_25365</name>
</gene>
<dbReference type="InterPro" id="IPR011075">
    <property type="entry name" value="TetR_C"/>
</dbReference>
<evidence type="ECO:0000256" key="1">
    <source>
        <dbReference type="ARBA" id="ARBA00023015"/>
    </source>
</evidence>
<evidence type="ECO:0000313" key="7">
    <source>
        <dbReference type="Proteomes" id="UP000190037"/>
    </source>
</evidence>
<dbReference type="SUPFAM" id="SSF48498">
    <property type="entry name" value="Tetracyclin repressor-like, C-terminal domain"/>
    <property type="match status" value="1"/>
</dbReference>
<dbReference type="PROSITE" id="PS50977">
    <property type="entry name" value="HTH_TETR_2"/>
    <property type="match status" value="1"/>
</dbReference>
<dbReference type="InterPro" id="IPR036271">
    <property type="entry name" value="Tet_transcr_reg_TetR-rel_C_sf"/>
</dbReference>
<keyword evidence="1" id="KW-0805">Transcription regulation</keyword>
<dbReference type="Gene3D" id="1.10.357.10">
    <property type="entry name" value="Tetracycline Repressor, domain 2"/>
    <property type="match status" value="1"/>
</dbReference>
<dbReference type="Pfam" id="PF16859">
    <property type="entry name" value="TetR_C_11"/>
    <property type="match status" value="1"/>
</dbReference>
<dbReference type="Proteomes" id="UP000190037">
    <property type="component" value="Unassembled WGS sequence"/>
</dbReference>
<dbReference type="GO" id="GO:0000976">
    <property type="term" value="F:transcription cis-regulatory region binding"/>
    <property type="evidence" value="ECO:0007669"/>
    <property type="project" value="TreeGrafter"/>
</dbReference>
<accession>A0A1T3P4E5</accession>
<dbReference type="OrthoDB" id="9796019at2"/>
<protein>
    <submittedName>
        <fullName evidence="6">TetR family transcriptional regulator</fullName>
    </submittedName>
</protein>
<organism evidence="6 7">
    <name type="scientific">Embleya scabrispora</name>
    <dbReference type="NCBI Taxonomy" id="159449"/>
    <lineage>
        <taxon>Bacteria</taxon>
        <taxon>Bacillati</taxon>
        <taxon>Actinomycetota</taxon>
        <taxon>Actinomycetes</taxon>
        <taxon>Kitasatosporales</taxon>
        <taxon>Streptomycetaceae</taxon>
        <taxon>Embleya</taxon>
    </lineage>
</organism>
<proteinExistence type="predicted"/>
<evidence type="ECO:0000259" key="5">
    <source>
        <dbReference type="PROSITE" id="PS50977"/>
    </source>
</evidence>
<comment type="caution">
    <text evidence="6">The sequence shown here is derived from an EMBL/GenBank/DDBJ whole genome shotgun (WGS) entry which is preliminary data.</text>
</comment>
<dbReference type="GO" id="GO:0003700">
    <property type="term" value="F:DNA-binding transcription factor activity"/>
    <property type="evidence" value="ECO:0007669"/>
    <property type="project" value="TreeGrafter"/>
</dbReference>
<evidence type="ECO:0000256" key="3">
    <source>
        <dbReference type="ARBA" id="ARBA00023163"/>
    </source>
</evidence>
<dbReference type="Gene3D" id="1.10.10.60">
    <property type="entry name" value="Homeodomain-like"/>
    <property type="match status" value="1"/>
</dbReference>
<dbReference type="RefSeq" id="WP_078978119.1">
    <property type="nucleotide sequence ID" value="NZ_MWQN01000001.1"/>
</dbReference>
<sequence>MTNPDDDTPRRAHTGRRRNEDARRAILDAVLVLLAESGGAPVTIDTIARAAGVGKQTIYRWWPSKGAVLLEALTDLAGDVVSPPRGETLRADLTSFVTATFRGARAESTAAVLRSLVREAARDPHAADLVRTFTESRRDALRALLAGHPDELAPDADLDLIVDQFYGLFWYRFLLAHRPLSDEAAAALGAALTAQAGAGSVGP</sequence>
<dbReference type="InterPro" id="IPR050109">
    <property type="entry name" value="HTH-type_TetR-like_transc_reg"/>
</dbReference>
<keyword evidence="7" id="KW-1185">Reference proteome</keyword>
<dbReference type="PANTHER" id="PTHR30055">
    <property type="entry name" value="HTH-TYPE TRANSCRIPTIONAL REGULATOR RUTR"/>
    <property type="match status" value="1"/>
</dbReference>
<evidence type="ECO:0000313" key="6">
    <source>
        <dbReference type="EMBL" id="OPC83822.1"/>
    </source>
</evidence>
<feature type="DNA-binding region" description="H-T-H motif" evidence="4">
    <location>
        <begin position="43"/>
        <end position="62"/>
    </location>
</feature>